<dbReference type="Proteomes" id="UP000070133">
    <property type="component" value="Unassembled WGS sequence"/>
</dbReference>
<evidence type="ECO:0000259" key="11">
    <source>
        <dbReference type="PROSITE" id="PS50850"/>
    </source>
</evidence>
<reference evidence="12 13" key="1">
    <citation type="submission" date="2015-07" db="EMBL/GenBank/DDBJ databases">
        <title>Comparative genomics of the Sigatoka disease complex on banana suggests a link between parallel evolutionary changes in Pseudocercospora fijiensis and Pseudocercospora eumusae and increased virulence on the banana host.</title>
        <authorList>
            <person name="Chang T.-C."/>
            <person name="Salvucci A."/>
            <person name="Crous P.W."/>
            <person name="Stergiopoulos I."/>
        </authorList>
    </citation>
    <scope>NUCLEOTIDE SEQUENCE [LARGE SCALE GENOMIC DNA]</scope>
    <source>
        <strain evidence="12 13">CBS 114824</strain>
    </source>
</reference>
<feature type="transmembrane region" description="Helical" evidence="10">
    <location>
        <begin position="424"/>
        <end position="445"/>
    </location>
</feature>
<feature type="compositionally biased region" description="Basic and acidic residues" evidence="9">
    <location>
        <begin position="7"/>
        <end position="18"/>
    </location>
</feature>
<keyword evidence="13" id="KW-1185">Reference proteome</keyword>
<feature type="transmembrane region" description="Helical" evidence="10">
    <location>
        <begin position="274"/>
        <end position="300"/>
    </location>
</feature>
<keyword evidence="3 10" id="KW-1133">Transmembrane helix</keyword>
<comment type="function">
    <text evidence="6">MFS transporter; part of the gene cluster that mediates the biosynthesis of cercosporin, a light-activated, non-host-selective toxin. The perylenequinone chromophore of cercosporin absorbs light energy to attain an electronically-activated triplet state and produces active oxygen species such as the hydroxyl radical, superoxide, hydrogen peroxide or singlet oxygen upon reaction with oxygen molecules. These reactive oxygen species cause damage to various cellular components including lipids, proteins and nucleic acids. Responsible for secretion and accumulation of cercosporin, but does not play any roles in self-protection against the toxicity of cercosporin.</text>
</comment>
<dbReference type="GO" id="GO:0042908">
    <property type="term" value="P:xenobiotic transport"/>
    <property type="evidence" value="ECO:0007669"/>
    <property type="project" value="UniProtKB-ARBA"/>
</dbReference>
<dbReference type="InterPro" id="IPR036259">
    <property type="entry name" value="MFS_trans_sf"/>
</dbReference>
<dbReference type="InterPro" id="IPR011701">
    <property type="entry name" value="MFS"/>
</dbReference>
<evidence type="ECO:0000256" key="9">
    <source>
        <dbReference type="SAM" id="MobiDB-lite"/>
    </source>
</evidence>
<feature type="transmembrane region" description="Helical" evidence="10">
    <location>
        <begin position="352"/>
        <end position="372"/>
    </location>
</feature>
<evidence type="ECO:0000313" key="12">
    <source>
        <dbReference type="EMBL" id="KXS97322.1"/>
    </source>
</evidence>
<dbReference type="GO" id="GO:0022857">
    <property type="term" value="F:transmembrane transporter activity"/>
    <property type="evidence" value="ECO:0007669"/>
    <property type="project" value="InterPro"/>
</dbReference>
<evidence type="ECO:0000313" key="13">
    <source>
        <dbReference type="Proteomes" id="UP000070133"/>
    </source>
</evidence>
<feature type="compositionally biased region" description="Polar residues" evidence="9">
    <location>
        <begin position="29"/>
        <end position="41"/>
    </location>
</feature>
<feature type="transmembrane region" description="Helical" evidence="10">
    <location>
        <begin position="154"/>
        <end position="176"/>
    </location>
</feature>
<evidence type="ECO:0000256" key="5">
    <source>
        <dbReference type="ARBA" id="ARBA00038347"/>
    </source>
</evidence>
<feature type="region of interest" description="Disordered" evidence="9">
    <location>
        <begin position="1"/>
        <end position="87"/>
    </location>
</feature>
<dbReference type="GO" id="GO:0140115">
    <property type="term" value="P:export across plasma membrane"/>
    <property type="evidence" value="ECO:0007669"/>
    <property type="project" value="UniProtKB-ARBA"/>
</dbReference>
<feature type="compositionally biased region" description="Polar residues" evidence="9">
    <location>
        <begin position="56"/>
        <end position="70"/>
    </location>
</feature>
<name>A0A139H4J1_9PEZI</name>
<feature type="transmembrane region" description="Helical" evidence="10">
    <location>
        <begin position="183"/>
        <end position="203"/>
    </location>
</feature>
<comment type="subcellular location">
    <subcellularLocation>
        <location evidence="1">Membrane</location>
        <topology evidence="1">Multi-pass membrane protein</topology>
    </subcellularLocation>
</comment>
<feature type="region of interest" description="Disordered" evidence="9">
    <location>
        <begin position="558"/>
        <end position="581"/>
    </location>
</feature>
<evidence type="ECO:0000256" key="6">
    <source>
        <dbReference type="ARBA" id="ARBA00053977"/>
    </source>
</evidence>
<dbReference type="InterPro" id="IPR005829">
    <property type="entry name" value="Sugar_transporter_CS"/>
</dbReference>
<feature type="compositionally biased region" description="Basic and acidic residues" evidence="9">
    <location>
        <begin position="558"/>
        <end position="579"/>
    </location>
</feature>
<evidence type="ECO:0000256" key="7">
    <source>
        <dbReference type="ARBA" id="ARBA00069139"/>
    </source>
</evidence>
<dbReference type="Gene3D" id="1.20.1250.20">
    <property type="entry name" value="MFS general substrate transporter like domains"/>
    <property type="match status" value="1"/>
</dbReference>
<gene>
    <name evidence="12" type="ORF">AC578_10719</name>
</gene>
<feature type="region of interest" description="Disordered" evidence="9">
    <location>
        <begin position="744"/>
        <end position="766"/>
    </location>
</feature>
<evidence type="ECO:0000256" key="2">
    <source>
        <dbReference type="ARBA" id="ARBA00022692"/>
    </source>
</evidence>
<feature type="transmembrane region" description="Helical" evidence="10">
    <location>
        <begin position="209"/>
        <end position="228"/>
    </location>
</feature>
<feature type="transmembrane region" description="Helical" evidence="10">
    <location>
        <begin position="485"/>
        <end position="507"/>
    </location>
</feature>
<feature type="compositionally biased region" description="Low complexity" evidence="9">
    <location>
        <begin position="77"/>
        <end position="87"/>
    </location>
</feature>
<feature type="transmembrane region" description="Helical" evidence="10">
    <location>
        <begin position="112"/>
        <end position="134"/>
    </location>
</feature>
<dbReference type="FunFam" id="1.20.1250.20:FF:000011">
    <property type="entry name" value="MFS multidrug transporter, putative"/>
    <property type="match status" value="1"/>
</dbReference>
<evidence type="ECO:0000256" key="4">
    <source>
        <dbReference type="ARBA" id="ARBA00023136"/>
    </source>
</evidence>
<dbReference type="EMBL" id="LFZN01000146">
    <property type="protein sequence ID" value="KXS97322.1"/>
    <property type="molecule type" value="Genomic_DNA"/>
</dbReference>
<sequence>MDSDTSFTKEARVAERRPSHMSIEAPLSPVSTCSDSISIASRPSRHSRHSQDVAENANQPQLSRTSSTNAVGGIVPTRTWTQGTAGTAGTQDMAFEVDFDEDTRENPQDWSLWYKGIVIAIFSFATTSTVLYSTSYTSAIPGMVREWRLSEPEGILGVTTYLLGMATGSVVLAPLSEMYGRRIVYLITMTLFVVLVIPCAVAKNIATILVMRFFVAFCAAAMISNAPGTVNDIVDQDHRALAFSVWSIGPMNGPVIGPVVGGFVYQYLGWRWTNWVVVIVSGVACILVALVPETYAPALLRRKAHKKRKETGDKTWWSRYDDSEKFWPLLKVNLSRPFILTVKEPICMFWDVYIALVYGVLYLCFVAYPIVFRDLRGWSPGFTGLSFCGIGMGGMVIIVSEPLIRRMINAHKHDPETDRPYPEAMVSVVCIASILIPAGEIIFAWTCTPNVHWIVPILAGIPFGAGNAGVFIYASNYLVQSYGIYAASALAGNAVLRSVMGATLPLAGPSLYRTLGANWAGMLLGLLEALFIPIPFIFYRYGHKIREKSTLIRQMAEDQRRREARQKRAVERSTRRAEAEVAVGGPMSTGAALDEKMDTEKDMDRAQIREVYLLPCTSADYFPGPATNTFQETHISCTMTPTSRNTYTNPAFFVHQSQKLQALLTKVVQESASATGPDAAIDFLQLTEILTALLEEAQLYSILSPNALGRRQSDVQAFMSKFEAVESAVGDWNLRVASNVPITSRKRGRASTSENEASKSSRACSNEQRDCALNAAPVFEGPYSEMIPLDAYEPRGVEWWNEPYYD</sequence>
<organism evidence="12 13">
    <name type="scientific">Pseudocercospora eumusae</name>
    <dbReference type="NCBI Taxonomy" id="321146"/>
    <lineage>
        <taxon>Eukaryota</taxon>
        <taxon>Fungi</taxon>
        <taxon>Dikarya</taxon>
        <taxon>Ascomycota</taxon>
        <taxon>Pezizomycotina</taxon>
        <taxon>Dothideomycetes</taxon>
        <taxon>Dothideomycetidae</taxon>
        <taxon>Mycosphaerellales</taxon>
        <taxon>Mycosphaerellaceae</taxon>
        <taxon>Pseudocercospora</taxon>
    </lineage>
</organism>
<comment type="similarity">
    <text evidence="5">Belongs to the major facilitator superfamily. CAR1 family.</text>
</comment>
<feature type="transmembrane region" description="Helical" evidence="10">
    <location>
        <begin position="519"/>
        <end position="539"/>
    </location>
</feature>
<feature type="transmembrane region" description="Helical" evidence="10">
    <location>
        <begin position="240"/>
        <end position="268"/>
    </location>
</feature>
<accession>A0A139H4J1</accession>
<dbReference type="Pfam" id="PF07690">
    <property type="entry name" value="MFS_1"/>
    <property type="match status" value="1"/>
</dbReference>
<protein>
    <recommendedName>
        <fullName evidence="7">Cercosporin MFS transporter CTB4</fullName>
    </recommendedName>
    <alternativeName>
        <fullName evidence="8">Cercosporin toxin biosynthesis cluster protein 4</fullName>
    </alternativeName>
</protein>
<comment type="caution">
    <text evidence="12">The sequence shown here is derived from an EMBL/GenBank/DDBJ whole genome shotgun (WGS) entry which is preliminary data.</text>
</comment>
<dbReference type="PANTHER" id="PTHR23502:SF12">
    <property type="entry name" value="MULTIDRUG TRANSPORTER, PUTATIVE (AFU_ORTHOLOGUE AFUA_1G06440)-RELATED"/>
    <property type="match status" value="1"/>
</dbReference>
<keyword evidence="2 10" id="KW-0812">Transmembrane</keyword>
<feature type="transmembrane region" description="Helical" evidence="10">
    <location>
        <begin position="451"/>
        <end position="473"/>
    </location>
</feature>
<dbReference type="GO" id="GO:0005886">
    <property type="term" value="C:plasma membrane"/>
    <property type="evidence" value="ECO:0007669"/>
    <property type="project" value="TreeGrafter"/>
</dbReference>
<evidence type="ECO:0000256" key="8">
    <source>
        <dbReference type="ARBA" id="ARBA00077167"/>
    </source>
</evidence>
<evidence type="ECO:0000256" key="1">
    <source>
        <dbReference type="ARBA" id="ARBA00004141"/>
    </source>
</evidence>
<dbReference type="SUPFAM" id="SSF103473">
    <property type="entry name" value="MFS general substrate transporter"/>
    <property type="match status" value="1"/>
</dbReference>
<dbReference type="PROSITE" id="PS50850">
    <property type="entry name" value="MFS"/>
    <property type="match status" value="1"/>
</dbReference>
<proteinExistence type="inferred from homology"/>
<dbReference type="PANTHER" id="PTHR23502">
    <property type="entry name" value="MAJOR FACILITATOR SUPERFAMILY"/>
    <property type="match status" value="1"/>
</dbReference>
<evidence type="ECO:0000256" key="3">
    <source>
        <dbReference type="ARBA" id="ARBA00022989"/>
    </source>
</evidence>
<evidence type="ECO:0000256" key="10">
    <source>
        <dbReference type="SAM" id="Phobius"/>
    </source>
</evidence>
<dbReference type="PROSITE" id="PS00216">
    <property type="entry name" value="SUGAR_TRANSPORT_1"/>
    <property type="match status" value="1"/>
</dbReference>
<dbReference type="OrthoDB" id="3365399at2759"/>
<dbReference type="AlphaFoldDB" id="A0A139H4J1"/>
<dbReference type="CDD" id="cd17323">
    <property type="entry name" value="MFS_Tpo1_MDR_like"/>
    <property type="match status" value="1"/>
</dbReference>
<feature type="compositionally biased region" description="Polar residues" evidence="9">
    <location>
        <begin position="750"/>
        <end position="766"/>
    </location>
</feature>
<feature type="transmembrane region" description="Helical" evidence="10">
    <location>
        <begin position="384"/>
        <end position="404"/>
    </location>
</feature>
<keyword evidence="4 10" id="KW-0472">Membrane</keyword>
<feature type="domain" description="Major facilitator superfamily (MFS) profile" evidence="11">
    <location>
        <begin position="113"/>
        <end position="543"/>
    </location>
</feature>
<dbReference type="InterPro" id="IPR020846">
    <property type="entry name" value="MFS_dom"/>
</dbReference>